<name>A0A2R8B8E8_9RHOB</name>
<gene>
    <name evidence="3" type="ORF">ASD8599_00042</name>
</gene>
<reference evidence="3 4" key="1">
    <citation type="submission" date="2018-03" db="EMBL/GenBank/DDBJ databases">
        <authorList>
            <person name="Keele B.F."/>
        </authorList>
    </citation>
    <scope>NUCLEOTIDE SEQUENCE [LARGE SCALE GENOMIC DNA]</scope>
    <source>
        <strain evidence="3 4">CECT 8599</strain>
    </source>
</reference>
<feature type="region of interest" description="Disordered" evidence="1">
    <location>
        <begin position="1"/>
        <end position="21"/>
    </location>
</feature>
<evidence type="ECO:0000256" key="1">
    <source>
        <dbReference type="SAM" id="MobiDB-lite"/>
    </source>
</evidence>
<dbReference type="RefSeq" id="WP_108826671.1">
    <property type="nucleotide sequence ID" value="NZ_OMOR01000001.1"/>
</dbReference>
<organism evidence="3 4">
    <name type="scientific">Ascidiaceihabitans donghaensis</name>
    <dbReference type="NCBI Taxonomy" id="1510460"/>
    <lineage>
        <taxon>Bacteria</taxon>
        <taxon>Pseudomonadati</taxon>
        <taxon>Pseudomonadota</taxon>
        <taxon>Alphaproteobacteria</taxon>
        <taxon>Rhodobacterales</taxon>
        <taxon>Paracoccaceae</taxon>
        <taxon>Ascidiaceihabitans</taxon>
    </lineage>
</organism>
<keyword evidence="4" id="KW-1185">Reference proteome</keyword>
<evidence type="ECO:0000259" key="2">
    <source>
        <dbReference type="Pfam" id="PF13403"/>
    </source>
</evidence>
<evidence type="ECO:0000313" key="4">
    <source>
        <dbReference type="Proteomes" id="UP000244880"/>
    </source>
</evidence>
<dbReference type="Proteomes" id="UP000244880">
    <property type="component" value="Unassembled WGS sequence"/>
</dbReference>
<dbReference type="Pfam" id="PF13403">
    <property type="entry name" value="Hint_2"/>
    <property type="match status" value="1"/>
</dbReference>
<dbReference type="InterPro" id="IPR028992">
    <property type="entry name" value="Hedgehog/Intein_dom"/>
</dbReference>
<sequence>MSWIATTDHNEGRFAPSGLGSDRGETRLVDLDPEVVMPRGTLVLETRMSPNGRPQVLLGFERRHPFNRSFSIQAIPGGGVALVHAHDNEVTHATLRWRGSGRTDVVRLTYAWDVAAKWGRLSLERPEEATSESVFVQNAKPLSAHDIRDFMLAKGHRDMSTDAVFAAVSTQIEPIGPSPTLSLSAPIATPWGYRAAGQLQRGDLVQTERSGSVPVLNRVQRTVPALGSYRPIRLRAPYFGLRQDMIAAPDQRLIIRGSEVEYLFGQEAVLVPARHLVNGYAAHYEDFGPLITYTHLLLPGHEEIMAAGTSVESLYIGRLRRKAEDLNASVLAGSDRSKLPEHGKPVFPVLRAFEAITLVDQRAA</sequence>
<evidence type="ECO:0000313" key="3">
    <source>
        <dbReference type="EMBL" id="SPH19317.1"/>
    </source>
</evidence>
<feature type="domain" description="Hedgehog/Intein (Hint)" evidence="2">
    <location>
        <begin position="185"/>
        <end position="317"/>
    </location>
</feature>
<dbReference type="AlphaFoldDB" id="A0A2R8B8E8"/>
<proteinExistence type="predicted"/>
<dbReference type="OrthoDB" id="6305173at2"/>
<dbReference type="EMBL" id="OMOR01000001">
    <property type="protein sequence ID" value="SPH19317.1"/>
    <property type="molecule type" value="Genomic_DNA"/>
</dbReference>
<accession>A0A2R8B8E8</accession>
<protein>
    <recommendedName>
        <fullName evidence="2">Hedgehog/Intein (Hint) domain-containing protein</fullName>
    </recommendedName>
</protein>